<dbReference type="Proteomes" id="UP000004699">
    <property type="component" value="Unassembled WGS sequence"/>
</dbReference>
<dbReference type="STRING" id="565045.NOR51B_2398"/>
<gene>
    <name evidence="1" type="ORF">NOR51B_2398</name>
</gene>
<dbReference type="Gene3D" id="3.40.50.150">
    <property type="entry name" value="Vaccinia Virus protein VP39"/>
    <property type="match status" value="1"/>
</dbReference>
<evidence type="ECO:0000313" key="1">
    <source>
        <dbReference type="EMBL" id="EED36447.1"/>
    </source>
</evidence>
<proteinExistence type="predicted"/>
<accession>B8KV02</accession>
<reference evidence="2" key="1">
    <citation type="journal article" date="2013" name="BMC Microbiol.">
        <title>Taxonomy and evolution of bacteriochlorophyll a-containing members of the OM60/NOR5 clade of marine gammaproteobacteria: description of Luminiphilus syltensis gen. nov., sp. nov., reclassification of Haliea rubra as Pseudohaliea rubra gen. nov., comb. nov., and emendation of Chromatocurvus halotolerans.</title>
        <authorList>
            <person name="Spring S."/>
            <person name="Riedel T."/>
            <person name="Sproer C."/>
            <person name="Yan S."/>
            <person name="Harder J."/>
            <person name="Fuchs B.M."/>
        </authorList>
    </citation>
    <scope>NUCLEOTIDE SEQUENCE [LARGE SCALE GENOMIC DNA]</scope>
    <source>
        <strain evidence="2">NOR51-B</strain>
    </source>
</reference>
<protein>
    <recommendedName>
        <fullName evidence="3">FkbM family methyltransferase</fullName>
    </recommendedName>
</protein>
<dbReference type="InterPro" id="IPR029063">
    <property type="entry name" value="SAM-dependent_MTases_sf"/>
</dbReference>
<organism evidence="1 2">
    <name type="scientific">Luminiphilus syltensis NOR5-1B</name>
    <dbReference type="NCBI Taxonomy" id="565045"/>
    <lineage>
        <taxon>Bacteria</taxon>
        <taxon>Pseudomonadati</taxon>
        <taxon>Pseudomonadota</taxon>
        <taxon>Gammaproteobacteria</taxon>
        <taxon>Cellvibrionales</taxon>
        <taxon>Halieaceae</taxon>
        <taxon>Luminiphilus</taxon>
    </lineage>
</organism>
<keyword evidence="2" id="KW-1185">Reference proteome</keyword>
<dbReference type="EMBL" id="DS999411">
    <property type="protein sequence ID" value="EED36447.1"/>
    <property type="molecule type" value="Genomic_DNA"/>
</dbReference>
<dbReference type="HOGENOM" id="CLU_2538546_0_0_6"/>
<dbReference type="AlphaFoldDB" id="B8KV02"/>
<dbReference type="SUPFAM" id="SSF53335">
    <property type="entry name" value="S-adenosyl-L-methionine-dependent methyltransferases"/>
    <property type="match status" value="1"/>
</dbReference>
<sequence length="83" mass="8997">MNQVRIDTVFDIGVNIGQFAQELRSVGFFGKIISFDPLTTAHAQLTIAAARDQEWLVYPRSAVGNEDGEIEINIAGNSVSSSV</sequence>
<evidence type="ECO:0000313" key="2">
    <source>
        <dbReference type="Proteomes" id="UP000004699"/>
    </source>
</evidence>
<evidence type="ECO:0008006" key="3">
    <source>
        <dbReference type="Google" id="ProtNLM"/>
    </source>
</evidence>
<name>B8KV02_9GAMM</name>